<evidence type="ECO:0000259" key="5">
    <source>
        <dbReference type="Pfam" id="PF00078"/>
    </source>
</evidence>
<evidence type="ECO:0000256" key="2">
    <source>
        <dbReference type="ARBA" id="ARBA00012180"/>
    </source>
</evidence>
<dbReference type="InterPro" id="IPR043128">
    <property type="entry name" value="Rev_trsase/Diguanyl_cyclase"/>
</dbReference>
<gene>
    <name evidence="6" type="ORF">QYF61_017176</name>
</gene>
<dbReference type="EC" id="3.1.26.4" evidence="2"/>
<name>A0AAN7MUP3_MYCAM</name>
<dbReference type="InterPro" id="IPR043502">
    <property type="entry name" value="DNA/RNA_pol_sf"/>
</dbReference>
<feature type="chain" id="PRO_5043034803" description="ribonuclease H" evidence="4">
    <location>
        <begin position="19"/>
        <end position="675"/>
    </location>
</feature>
<accession>A0AAN7MUP3</accession>
<feature type="region of interest" description="Disordered" evidence="3">
    <location>
        <begin position="130"/>
        <end position="173"/>
    </location>
</feature>
<reference evidence="6 7" key="1">
    <citation type="journal article" date="2023" name="J. Hered.">
        <title>Chromosome-level genome of the wood stork (Mycteria americana) provides insight into avian chromosome evolution.</title>
        <authorList>
            <person name="Flamio R. Jr."/>
            <person name="Ramstad K.M."/>
        </authorList>
    </citation>
    <scope>NUCLEOTIDE SEQUENCE [LARGE SCALE GENOMIC DNA]</scope>
    <source>
        <strain evidence="6">JAX WOST 10</strain>
    </source>
</reference>
<dbReference type="Pfam" id="PF00078">
    <property type="entry name" value="RVT_1"/>
    <property type="match status" value="1"/>
</dbReference>
<feature type="compositionally biased region" description="Low complexity" evidence="3">
    <location>
        <begin position="149"/>
        <end position="159"/>
    </location>
</feature>
<evidence type="ECO:0000313" key="6">
    <source>
        <dbReference type="EMBL" id="KAK4816448.1"/>
    </source>
</evidence>
<dbReference type="SUPFAM" id="SSF56672">
    <property type="entry name" value="DNA/RNA polymerases"/>
    <property type="match status" value="1"/>
</dbReference>
<dbReference type="PANTHER" id="PTHR33064">
    <property type="entry name" value="POL PROTEIN"/>
    <property type="match status" value="1"/>
</dbReference>
<feature type="domain" description="Reverse transcriptase" evidence="5">
    <location>
        <begin position="323"/>
        <end position="475"/>
    </location>
</feature>
<keyword evidence="7" id="KW-1185">Reference proteome</keyword>
<proteinExistence type="inferred from homology"/>
<dbReference type="EMBL" id="JAUNZN010000009">
    <property type="protein sequence ID" value="KAK4816448.1"/>
    <property type="molecule type" value="Genomic_DNA"/>
</dbReference>
<keyword evidence="4" id="KW-0732">Signal</keyword>
<dbReference type="InterPro" id="IPR000477">
    <property type="entry name" value="RT_dom"/>
</dbReference>
<dbReference type="GO" id="GO:0004523">
    <property type="term" value="F:RNA-DNA hybrid ribonuclease activity"/>
    <property type="evidence" value="ECO:0007669"/>
    <property type="project" value="UniProtKB-EC"/>
</dbReference>
<dbReference type="Proteomes" id="UP001333110">
    <property type="component" value="Unassembled WGS sequence"/>
</dbReference>
<feature type="region of interest" description="Disordered" evidence="3">
    <location>
        <begin position="79"/>
        <end position="100"/>
    </location>
</feature>
<feature type="signal peptide" evidence="4">
    <location>
        <begin position="1"/>
        <end position="18"/>
    </location>
</feature>
<evidence type="ECO:0000256" key="4">
    <source>
        <dbReference type="SAM" id="SignalP"/>
    </source>
</evidence>
<evidence type="ECO:0000256" key="3">
    <source>
        <dbReference type="SAM" id="MobiDB-lite"/>
    </source>
</evidence>
<dbReference type="InterPro" id="IPR051320">
    <property type="entry name" value="Viral_Replic_Matur_Polypro"/>
</dbReference>
<evidence type="ECO:0000313" key="7">
    <source>
        <dbReference type="Proteomes" id="UP001333110"/>
    </source>
</evidence>
<dbReference type="Gene3D" id="3.10.10.10">
    <property type="entry name" value="HIV Type 1 Reverse Transcriptase, subunit A, domain 1"/>
    <property type="match status" value="1"/>
</dbReference>
<dbReference type="FunFam" id="3.30.70.270:FF:000020">
    <property type="entry name" value="Transposon Tf2-6 polyprotein-like Protein"/>
    <property type="match status" value="1"/>
</dbReference>
<organism evidence="6 7">
    <name type="scientific">Mycteria americana</name>
    <name type="common">Wood stork</name>
    <dbReference type="NCBI Taxonomy" id="33587"/>
    <lineage>
        <taxon>Eukaryota</taxon>
        <taxon>Metazoa</taxon>
        <taxon>Chordata</taxon>
        <taxon>Craniata</taxon>
        <taxon>Vertebrata</taxon>
        <taxon>Euteleostomi</taxon>
        <taxon>Archelosauria</taxon>
        <taxon>Archosauria</taxon>
        <taxon>Dinosauria</taxon>
        <taxon>Saurischia</taxon>
        <taxon>Theropoda</taxon>
        <taxon>Coelurosauria</taxon>
        <taxon>Aves</taxon>
        <taxon>Neognathae</taxon>
        <taxon>Neoaves</taxon>
        <taxon>Aequornithes</taxon>
        <taxon>Ciconiiformes</taxon>
        <taxon>Ciconiidae</taxon>
        <taxon>Mycteria</taxon>
    </lineage>
</organism>
<protein>
    <recommendedName>
        <fullName evidence="2">ribonuclease H</fullName>
        <ecNumber evidence="2">3.1.26.4</ecNumber>
    </recommendedName>
</protein>
<dbReference type="AlphaFoldDB" id="A0AAN7MUP3"/>
<evidence type="ECO:0000256" key="1">
    <source>
        <dbReference type="ARBA" id="ARBA00010879"/>
    </source>
</evidence>
<dbReference type="PANTHER" id="PTHR33064:SF29">
    <property type="entry name" value="PEPTIDASE A2 DOMAIN-CONTAINING PROTEIN-RELATED"/>
    <property type="match status" value="1"/>
</dbReference>
<comment type="caution">
    <text evidence="6">The sequence shown here is derived from an EMBL/GenBank/DDBJ whole genome shotgun (WGS) entry which is preliminary data.</text>
</comment>
<feature type="compositionally biased region" description="Basic and acidic residues" evidence="3">
    <location>
        <begin position="130"/>
        <end position="143"/>
    </location>
</feature>
<comment type="similarity">
    <text evidence="1">Belongs to the beta type-B retroviral polymerase family. HERV class-II K(HML-2) pol subfamily.</text>
</comment>
<sequence>MLLGAALFLEVLLQLVVACKEKRGPPLPNAEIAMALDPRSSVLPSTHVGNLEPAASVLAHRAWEQHALSAEEGYWLGSGPAKSTVNTPRSMRGNGEEREKKPIDTVAKPDTVSVTPITKKKQWKWKSARLVRDEEASPKREQEKESEEAVCSAAEQSQEQEQKETEIINETETTPSLSLSELRDMQKDFSHQPAPWEYKALVNTGAQCTPIPSEYKGAESICISGVTGGSQELSVLEAEVSLTGNEWQKHPVVTGLEAPCTLGIDCLRRGYFKDPKGYWTHLWWGCCELKNNGCQLLPCQCTSDNIAPIETPWFPSITEKYNGDGRLTVDYRGLNKVTLPLSAAVPDMLELQYELESKAAKWYATTDIANAFFLIPLAAECRPQFAFTWRGIQYTCNRLPQGWKHSPTICHGSIQSAMEQGEAPEHLQYVDDITVAEEVFEKGRIIIQIILKADFAIKQSKVKGPAQEIQFLGIKWQHGCHQIPVEVINKITAMSPPTNKKETQAFLGVLGFWRMHIPNYSLIVSPLYRVTQKKNDFEWGPEQQQAFEQIKWEIHFGPAQRGQDVKNVLYTSARDHGPTWNLWQKAPGETRRQPLGFWSQGYRGSEARYTPAEEEILVAYQGIQAASEVVGTEAQLLLAPRLPVLGCIFKGRIPSTHHATDARWSQWVTLITQQA</sequence>
<dbReference type="Gene3D" id="3.30.70.270">
    <property type="match status" value="1"/>
</dbReference>